<feature type="compositionally biased region" description="Low complexity" evidence="1">
    <location>
        <begin position="1"/>
        <end position="14"/>
    </location>
</feature>
<name>A0A8T0MXP6_PANVG</name>
<dbReference type="EMBL" id="CM029054">
    <property type="protein sequence ID" value="KAG2541508.1"/>
    <property type="molecule type" value="Genomic_DNA"/>
</dbReference>
<organism evidence="2 3">
    <name type="scientific">Panicum virgatum</name>
    <name type="common">Blackwell switchgrass</name>
    <dbReference type="NCBI Taxonomy" id="38727"/>
    <lineage>
        <taxon>Eukaryota</taxon>
        <taxon>Viridiplantae</taxon>
        <taxon>Streptophyta</taxon>
        <taxon>Embryophyta</taxon>
        <taxon>Tracheophyta</taxon>
        <taxon>Spermatophyta</taxon>
        <taxon>Magnoliopsida</taxon>
        <taxon>Liliopsida</taxon>
        <taxon>Poales</taxon>
        <taxon>Poaceae</taxon>
        <taxon>PACMAD clade</taxon>
        <taxon>Panicoideae</taxon>
        <taxon>Panicodae</taxon>
        <taxon>Paniceae</taxon>
        <taxon>Panicinae</taxon>
        <taxon>Panicum</taxon>
        <taxon>Panicum sect. Hiantes</taxon>
    </lineage>
</organism>
<feature type="compositionally biased region" description="Basic residues" evidence="1">
    <location>
        <begin position="126"/>
        <end position="136"/>
    </location>
</feature>
<dbReference type="AlphaFoldDB" id="A0A8T0MXP6"/>
<gene>
    <name evidence="2" type="ORF">PVAP13_9NG713514</name>
</gene>
<dbReference type="Proteomes" id="UP000823388">
    <property type="component" value="Chromosome 9N"/>
</dbReference>
<feature type="region of interest" description="Disordered" evidence="1">
    <location>
        <begin position="102"/>
        <end position="136"/>
    </location>
</feature>
<evidence type="ECO:0000313" key="3">
    <source>
        <dbReference type="Proteomes" id="UP000823388"/>
    </source>
</evidence>
<sequence>MLQGRRCSSPASARSRTRHRARGGERIMQTGSLGPVLGAQALESSATLAPNVFLVCKNGQGEIDGIIHRSTSSARCCSECRGERGRRNMEAIRLLETGPAIIHGAAGGGTSAMEREEGEGGDERKKKAKGILVHKF</sequence>
<reference evidence="2" key="1">
    <citation type="submission" date="2020-05" db="EMBL/GenBank/DDBJ databases">
        <title>WGS assembly of Panicum virgatum.</title>
        <authorList>
            <person name="Lovell J.T."/>
            <person name="Jenkins J."/>
            <person name="Shu S."/>
            <person name="Juenger T.E."/>
            <person name="Schmutz J."/>
        </authorList>
    </citation>
    <scope>NUCLEOTIDE SEQUENCE</scope>
    <source>
        <strain evidence="2">AP13</strain>
    </source>
</reference>
<protein>
    <submittedName>
        <fullName evidence="2">Uncharacterized protein</fullName>
    </submittedName>
</protein>
<keyword evidence="3" id="KW-1185">Reference proteome</keyword>
<proteinExistence type="predicted"/>
<evidence type="ECO:0000256" key="1">
    <source>
        <dbReference type="SAM" id="MobiDB-lite"/>
    </source>
</evidence>
<accession>A0A8T0MXP6</accession>
<comment type="caution">
    <text evidence="2">The sequence shown here is derived from an EMBL/GenBank/DDBJ whole genome shotgun (WGS) entry which is preliminary data.</text>
</comment>
<evidence type="ECO:0000313" key="2">
    <source>
        <dbReference type="EMBL" id="KAG2541508.1"/>
    </source>
</evidence>
<feature type="region of interest" description="Disordered" evidence="1">
    <location>
        <begin position="1"/>
        <end position="27"/>
    </location>
</feature>